<accession>A0A9P6DP63</accession>
<evidence type="ECO:0000259" key="6">
    <source>
        <dbReference type="Pfam" id="PF19834"/>
    </source>
</evidence>
<evidence type="ECO:0000256" key="4">
    <source>
        <dbReference type="ARBA" id="ARBA00022857"/>
    </source>
</evidence>
<dbReference type="InterPro" id="IPR020946">
    <property type="entry name" value="Flavin_mOase-like"/>
</dbReference>
<dbReference type="GO" id="GO:0050661">
    <property type="term" value="F:NADP binding"/>
    <property type="evidence" value="ECO:0007669"/>
    <property type="project" value="InterPro"/>
</dbReference>
<proteinExistence type="inferred from homology"/>
<dbReference type="InterPro" id="IPR000960">
    <property type="entry name" value="Flavin_mOase"/>
</dbReference>
<evidence type="ECO:0000256" key="2">
    <source>
        <dbReference type="ARBA" id="ARBA00022630"/>
    </source>
</evidence>
<dbReference type="OrthoDB" id="66881at2759"/>
<keyword evidence="4" id="KW-0521">NADP</keyword>
<reference evidence="7" key="1">
    <citation type="journal article" date="2020" name="Nat. Commun.">
        <title>Large-scale genome sequencing of mycorrhizal fungi provides insights into the early evolution of symbiotic traits.</title>
        <authorList>
            <person name="Miyauchi S."/>
            <person name="Kiss E."/>
            <person name="Kuo A."/>
            <person name="Drula E."/>
            <person name="Kohler A."/>
            <person name="Sanchez-Garcia M."/>
            <person name="Morin E."/>
            <person name="Andreopoulos B."/>
            <person name="Barry K.W."/>
            <person name="Bonito G."/>
            <person name="Buee M."/>
            <person name="Carver A."/>
            <person name="Chen C."/>
            <person name="Cichocki N."/>
            <person name="Clum A."/>
            <person name="Culley D."/>
            <person name="Crous P.W."/>
            <person name="Fauchery L."/>
            <person name="Girlanda M."/>
            <person name="Hayes R.D."/>
            <person name="Keri Z."/>
            <person name="LaButti K."/>
            <person name="Lipzen A."/>
            <person name="Lombard V."/>
            <person name="Magnuson J."/>
            <person name="Maillard F."/>
            <person name="Murat C."/>
            <person name="Nolan M."/>
            <person name="Ohm R.A."/>
            <person name="Pangilinan J."/>
            <person name="Pereira M.F."/>
            <person name="Perotto S."/>
            <person name="Peter M."/>
            <person name="Pfister S."/>
            <person name="Riley R."/>
            <person name="Sitrit Y."/>
            <person name="Stielow J.B."/>
            <person name="Szollosi G."/>
            <person name="Zifcakova L."/>
            <person name="Stursova M."/>
            <person name="Spatafora J.W."/>
            <person name="Tedersoo L."/>
            <person name="Vaario L.M."/>
            <person name="Yamada A."/>
            <person name="Yan M."/>
            <person name="Wang P."/>
            <person name="Xu J."/>
            <person name="Bruns T."/>
            <person name="Baldrian P."/>
            <person name="Vilgalys R."/>
            <person name="Dunand C."/>
            <person name="Henrissat B."/>
            <person name="Grigoriev I.V."/>
            <person name="Hibbett D."/>
            <person name="Nagy L.G."/>
            <person name="Martin F.M."/>
        </authorList>
    </citation>
    <scope>NUCLEOTIDE SEQUENCE</scope>
    <source>
        <strain evidence="7">UP504</strain>
    </source>
</reference>
<dbReference type="EMBL" id="MU129130">
    <property type="protein sequence ID" value="KAF9505958.1"/>
    <property type="molecule type" value="Genomic_DNA"/>
</dbReference>
<dbReference type="PRINTS" id="PR00370">
    <property type="entry name" value="FMOXYGENASE"/>
</dbReference>
<keyword evidence="5" id="KW-0560">Oxidoreductase</keyword>
<comment type="caution">
    <text evidence="7">The sequence shown here is derived from an EMBL/GenBank/DDBJ whole genome shotgun (WGS) entry which is preliminary data.</text>
</comment>
<comment type="similarity">
    <text evidence="1">Belongs to the FMO family.</text>
</comment>
<dbReference type="InterPro" id="IPR036188">
    <property type="entry name" value="FAD/NAD-bd_sf"/>
</dbReference>
<dbReference type="AlphaFoldDB" id="A0A9P6DP63"/>
<feature type="domain" description="DUF6314" evidence="6">
    <location>
        <begin position="462"/>
        <end position="632"/>
    </location>
</feature>
<keyword evidence="3" id="KW-0274">FAD</keyword>
<dbReference type="GO" id="GO:0004499">
    <property type="term" value="F:N,N-dimethylaniline monooxygenase activity"/>
    <property type="evidence" value="ECO:0007669"/>
    <property type="project" value="InterPro"/>
</dbReference>
<dbReference type="GO" id="GO:0050660">
    <property type="term" value="F:flavin adenine dinucleotide binding"/>
    <property type="evidence" value="ECO:0007669"/>
    <property type="project" value="InterPro"/>
</dbReference>
<evidence type="ECO:0000256" key="1">
    <source>
        <dbReference type="ARBA" id="ARBA00009183"/>
    </source>
</evidence>
<evidence type="ECO:0000256" key="5">
    <source>
        <dbReference type="ARBA" id="ARBA00023002"/>
    </source>
</evidence>
<name>A0A9P6DP63_9AGAM</name>
<dbReference type="Pfam" id="PF19834">
    <property type="entry name" value="DUF6314"/>
    <property type="match status" value="1"/>
</dbReference>
<keyword evidence="2" id="KW-0285">Flavoprotein</keyword>
<dbReference type="Pfam" id="PF00743">
    <property type="entry name" value="FMO-like"/>
    <property type="match status" value="2"/>
</dbReference>
<keyword evidence="8" id="KW-1185">Reference proteome</keyword>
<dbReference type="PANTHER" id="PTHR23023">
    <property type="entry name" value="DIMETHYLANILINE MONOOXYGENASE"/>
    <property type="match status" value="1"/>
</dbReference>
<dbReference type="Gene3D" id="3.50.50.60">
    <property type="entry name" value="FAD/NAD(P)-binding domain"/>
    <property type="match status" value="1"/>
</dbReference>
<dbReference type="InterPro" id="IPR050346">
    <property type="entry name" value="FMO-like"/>
</dbReference>
<dbReference type="InterPro" id="IPR045632">
    <property type="entry name" value="DUF6314"/>
</dbReference>
<gene>
    <name evidence="7" type="ORF">BS47DRAFT_1489564</name>
</gene>
<evidence type="ECO:0000256" key="3">
    <source>
        <dbReference type="ARBA" id="ARBA00022827"/>
    </source>
</evidence>
<dbReference type="Proteomes" id="UP000886523">
    <property type="component" value="Unassembled WGS sequence"/>
</dbReference>
<protein>
    <recommendedName>
        <fullName evidence="6">DUF6314 domain-containing protein</fullName>
    </recommendedName>
</protein>
<sequence length="632" mass="70483">MSGLATARACLEAGLRPRVFEQKLTVGGLWSPESPLCRQTMRTNISRHTVVFSSLPWASKKTFPTADEVWRYLSIYSQTFLDPDTVSFGHRVMRVSRREEGWNVAWEAQDGNGDHTFDYLVVASGHFSKPYTPNIPGLQNFPGTVLHSSEYRGPEQVQDKRVAVVGDSLSAVEISGEIAPHVSNLNPHPPPSLLDISSVPPLASPRKQPGEILLPSEEDILKKNRFIKSLCGDQSLLSPTLRIPEDQAAFTAISEHYANAVRAGVISLHARRLESVQGQHLVLDDGVRLEEPVDVIITATGFRTSIPFFDDDILATPDHTFLAISQHLASFSSHCAFVGMYRGPYQGVIELQARWAAKVLSGQLPIPPEQTQRDGIALERRIRERVPRFQFPHSDYVGIMADLAEELGIDPVAAWPGRNTNTVTPAQFGSGEAASQLLTEVEEDLAAAERGKWVAAAVYSALQGPWKIERRLESAMSTLPSGTFRGRASFTRRVTQASTPSSPEYEYGYLETGQLTTDTGLQLDAQRRYRYVYDEDDDRIDAYFDDTSDRGFFHSLRFLAPGEESHEGGDWAPWFREARKGWCAIGNHLCQPDTYDAAYWFAFTGVHLEEFRISYRVKGPNKDYVASATFTR</sequence>
<organism evidence="7 8">
    <name type="scientific">Hydnum rufescens UP504</name>
    <dbReference type="NCBI Taxonomy" id="1448309"/>
    <lineage>
        <taxon>Eukaryota</taxon>
        <taxon>Fungi</taxon>
        <taxon>Dikarya</taxon>
        <taxon>Basidiomycota</taxon>
        <taxon>Agaricomycotina</taxon>
        <taxon>Agaricomycetes</taxon>
        <taxon>Cantharellales</taxon>
        <taxon>Hydnaceae</taxon>
        <taxon>Hydnum</taxon>
    </lineage>
</organism>
<dbReference type="SUPFAM" id="SSF51905">
    <property type="entry name" value="FAD/NAD(P)-binding domain"/>
    <property type="match status" value="1"/>
</dbReference>
<evidence type="ECO:0000313" key="8">
    <source>
        <dbReference type="Proteomes" id="UP000886523"/>
    </source>
</evidence>
<evidence type="ECO:0000313" key="7">
    <source>
        <dbReference type="EMBL" id="KAF9505958.1"/>
    </source>
</evidence>